<keyword evidence="2" id="KW-1185">Reference proteome</keyword>
<dbReference type="EMBL" id="AP013540">
    <property type="protein sequence ID" value="BAQ94070.1"/>
    <property type="molecule type" value="Genomic_DNA"/>
</dbReference>
<sequence length="89" mass="10559">MDKEILKLIKKHKLYNYYKDQTPIVVNSPEWNQIIEIACEIEKSEVEKNNLQKTNWIQTKEGITNTQEGSDFYYLIEDRIVSYFNIIGG</sequence>
<proteinExistence type="predicted"/>
<accession>A0A6S4PAD7</accession>
<evidence type="ECO:0000313" key="2">
    <source>
        <dbReference type="Proteomes" id="UP000505345"/>
    </source>
</evidence>
<dbReference type="RefSeq" id="YP_009778128.1">
    <property type="nucleotide sequence ID" value="NC_047711.1"/>
</dbReference>
<organism evidence="1 2">
    <name type="scientific">uncultured phage_MedDCM-OCT-S28-C10</name>
    <dbReference type="NCBI Taxonomy" id="2741077"/>
    <lineage>
        <taxon>Viruses</taxon>
        <taxon>Duplodnaviria</taxon>
        <taxon>Heunggongvirae</taxon>
        <taxon>Uroviricota</taxon>
        <taxon>Caudoviricetes</taxon>
        <taxon>Autographivirales</taxon>
        <taxon>Votkovvirus</taxon>
        <taxon>Votkovvirus S28C10</taxon>
    </lineage>
</organism>
<name>A0A6S4PAD7_9CAUD</name>
<dbReference type="KEGG" id="vg:55412594"/>
<reference evidence="1 2" key="1">
    <citation type="journal article" date="2013" name="PLoS Genet.">
        <title>Expanding the Marine Virosphere Using Metagenomics.</title>
        <authorList>
            <person name="Mizuno C.M."/>
            <person name="Rodriguez-Valera F."/>
            <person name="Kimes N.E."/>
            <person name="Ghai R."/>
        </authorList>
    </citation>
    <scope>NUCLEOTIDE SEQUENCE [LARGE SCALE GENOMIC DNA]</scope>
    <source>
        <strain evidence="1">UvMED-CGR-C62A-MedDCM-OCT-S28-C10</strain>
    </source>
</reference>
<protein>
    <submittedName>
        <fullName evidence="1">Uncharacterized protein</fullName>
    </submittedName>
</protein>
<evidence type="ECO:0000313" key="1">
    <source>
        <dbReference type="EMBL" id="BAQ94070.1"/>
    </source>
</evidence>
<dbReference type="Proteomes" id="UP000505345">
    <property type="component" value="Segment"/>
</dbReference>
<dbReference type="GeneID" id="55412594"/>